<comment type="function">
    <text evidence="7">Catalyzes the methyl esterification of L-isoaspartyl residues in peptides and proteins that result from spontaneous decomposition of normal L-aspartyl and L-asparaginyl residues. It plays a role in the repair and/or degradation of damaged proteins.</text>
</comment>
<keyword evidence="4 7" id="KW-0489">Methyltransferase</keyword>
<dbReference type="HAMAP" id="MF_00090">
    <property type="entry name" value="PIMT"/>
    <property type="match status" value="1"/>
</dbReference>
<dbReference type="Pfam" id="PF01135">
    <property type="entry name" value="PCMT"/>
    <property type="match status" value="1"/>
</dbReference>
<keyword evidence="6 7" id="KW-0949">S-adenosyl-L-methionine</keyword>
<feature type="active site" evidence="7">
    <location>
        <position position="67"/>
    </location>
</feature>
<evidence type="ECO:0000256" key="2">
    <source>
        <dbReference type="ARBA" id="ARBA00005369"/>
    </source>
</evidence>
<evidence type="ECO:0000256" key="4">
    <source>
        <dbReference type="ARBA" id="ARBA00022603"/>
    </source>
</evidence>
<dbReference type="EC" id="2.1.1.77" evidence="7"/>
<organism evidence="8 9">
    <name type="scientific">Marinicella pacifica</name>
    <dbReference type="NCBI Taxonomy" id="1171543"/>
    <lineage>
        <taxon>Bacteria</taxon>
        <taxon>Pseudomonadati</taxon>
        <taxon>Pseudomonadota</taxon>
        <taxon>Gammaproteobacteria</taxon>
        <taxon>Lysobacterales</taxon>
        <taxon>Marinicellaceae</taxon>
        <taxon>Marinicella</taxon>
    </lineage>
</organism>
<evidence type="ECO:0000256" key="3">
    <source>
        <dbReference type="ARBA" id="ARBA00022490"/>
    </source>
</evidence>
<dbReference type="NCBIfam" id="TIGR00080">
    <property type="entry name" value="pimt"/>
    <property type="match status" value="1"/>
</dbReference>
<dbReference type="CDD" id="cd02440">
    <property type="entry name" value="AdoMet_MTases"/>
    <property type="match status" value="1"/>
</dbReference>
<gene>
    <name evidence="7 8" type="primary">pcm</name>
    <name evidence="8" type="ORF">GCM10011365_21420</name>
</gene>
<dbReference type="AlphaFoldDB" id="A0A917CWD7"/>
<dbReference type="NCBIfam" id="NF001453">
    <property type="entry name" value="PRK00312.1"/>
    <property type="match status" value="1"/>
</dbReference>
<keyword evidence="3 7" id="KW-0963">Cytoplasm</keyword>
<evidence type="ECO:0000256" key="7">
    <source>
        <dbReference type="HAMAP-Rule" id="MF_00090"/>
    </source>
</evidence>
<dbReference type="InterPro" id="IPR029063">
    <property type="entry name" value="SAM-dependent_MTases_sf"/>
</dbReference>
<comment type="subcellular location">
    <subcellularLocation>
        <location evidence="1 7">Cytoplasm</location>
    </subcellularLocation>
</comment>
<keyword evidence="9" id="KW-1185">Reference proteome</keyword>
<dbReference type="Gene3D" id="3.40.50.150">
    <property type="entry name" value="Vaccinia Virus protein VP39"/>
    <property type="match status" value="1"/>
</dbReference>
<dbReference type="SUPFAM" id="SSF53335">
    <property type="entry name" value="S-adenosyl-L-methionine-dependent methyltransferases"/>
    <property type="match status" value="1"/>
</dbReference>
<sequence length="218" mass="24284">MNAPGIGMTSQRTRQRMIDRLRQKGIDNEQVLAAMNDVPRHIFVDEALAHRAYEDTALPIKFAQTISQPYIVARMSAEVMTHPSPQKVLELGTGSGYQAAVLSRLVPHVFSIERIDKLTRIARRRFINLGYRNIRCKTDDGYLGWPTEAPFDVIIITAAPPEPPLELLDQLTEDGFIIVPVGGKARQTLQKISRGSSGPVIENMGDVIFVPLLEGVER</sequence>
<evidence type="ECO:0000313" key="8">
    <source>
        <dbReference type="EMBL" id="GGF99928.1"/>
    </source>
</evidence>
<keyword evidence="5 7" id="KW-0808">Transferase</keyword>
<evidence type="ECO:0000256" key="1">
    <source>
        <dbReference type="ARBA" id="ARBA00004496"/>
    </source>
</evidence>
<comment type="similarity">
    <text evidence="2 7">Belongs to the methyltransferase superfamily. L-isoaspartyl/D-aspartyl protein methyltransferase family.</text>
</comment>
<dbReference type="EMBL" id="BMEO01000011">
    <property type="protein sequence ID" value="GGF99928.1"/>
    <property type="molecule type" value="Genomic_DNA"/>
</dbReference>
<dbReference type="PROSITE" id="PS01279">
    <property type="entry name" value="PCMT"/>
    <property type="match status" value="1"/>
</dbReference>
<evidence type="ECO:0000313" key="9">
    <source>
        <dbReference type="Proteomes" id="UP000605253"/>
    </source>
</evidence>
<dbReference type="GO" id="GO:0030091">
    <property type="term" value="P:protein repair"/>
    <property type="evidence" value="ECO:0007669"/>
    <property type="project" value="UniProtKB-UniRule"/>
</dbReference>
<evidence type="ECO:0000256" key="5">
    <source>
        <dbReference type="ARBA" id="ARBA00022679"/>
    </source>
</evidence>
<name>A0A917CWD7_9GAMM</name>
<evidence type="ECO:0000256" key="6">
    <source>
        <dbReference type="ARBA" id="ARBA00022691"/>
    </source>
</evidence>
<accession>A0A917CWD7</accession>
<dbReference type="GO" id="GO:0004719">
    <property type="term" value="F:protein-L-isoaspartate (D-aspartate) O-methyltransferase activity"/>
    <property type="evidence" value="ECO:0007669"/>
    <property type="project" value="UniProtKB-UniRule"/>
</dbReference>
<dbReference type="GO" id="GO:0032259">
    <property type="term" value="P:methylation"/>
    <property type="evidence" value="ECO:0007669"/>
    <property type="project" value="UniProtKB-KW"/>
</dbReference>
<comment type="catalytic activity">
    <reaction evidence="7">
        <text>[protein]-L-isoaspartate + S-adenosyl-L-methionine = [protein]-L-isoaspartate alpha-methyl ester + S-adenosyl-L-homocysteine</text>
        <dbReference type="Rhea" id="RHEA:12705"/>
        <dbReference type="Rhea" id="RHEA-COMP:12143"/>
        <dbReference type="Rhea" id="RHEA-COMP:12144"/>
        <dbReference type="ChEBI" id="CHEBI:57856"/>
        <dbReference type="ChEBI" id="CHEBI:59789"/>
        <dbReference type="ChEBI" id="CHEBI:90596"/>
        <dbReference type="ChEBI" id="CHEBI:90598"/>
        <dbReference type="EC" id="2.1.1.77"/>
    </reaction>
</comment>
<dbReference type="Proteomes" id="UP000605253">
    <property type="component" value="Unassembled WGS sequence"/>
</dbReference>
<dbReference type="GO" id="GO:0005737">
    <property type="term" value="C:cytoplasm"/>
    <property type="evidence" value="ECO:0007669"/>
    <property type="project" value="UniProtKB-SubCell"/>
</dbReference>
<protein>
    <recommendedName>
        <fullName evidence="7">Protein-L-isoaspartate O-methyltransferase</fullName>
        <ecNumber evidence="7">2.1.1.77</ecNumber>
    </recommendedName>
    <alternativeName>
        <fullName evidence="7">L-isoaspartyl protein carboxyl methyltransferase</fullName>
    </alternativeName>
    <alternativeName>
        <fullName evidence="7">Protein L-isoaspartyl methyltransferase</fullName>
    </alternativeName>
    <alternativeName>
        <fullName evidence="7">Protein-beta-aspartate methyltransferase</fullName>
        <shortName evidence="7">PIMT</shortName>
    </alternativeName>
</protein>
<reference evidence="8" key="2">
    <citation type="submission" date="2020-09" db="EMBL/GenBank/DDBJ databases">
        <authorList>
            <person name="Sun Q."/>
            <person name="Zhou Y."/>
        </authorList>
    </citation>
    <scope>NUCLEOTIDE SEQUENCE</scope>
    <source>
        <strain evidence="8">CGMCC 1.12181</strain>
    </source>
</reference>
<dbReference type="PANTHER" id="PTHR11579">
    <property type="entry name" value="PROTEIN-L-ISOASPARTATE O-METHYLTRANSFERASE"/>
    <property type="match status" value="1"/>
</dbReference>
<proteinExistence type="inferred from homology"/>
<comment type="caution">
    <text evidence="8">The sequence shown here is derived from an EMBL/GenBank/DDBJ whole genome shotgun (WGS) entry which is preliminary data.</text>
</comment>
<reference evidence="8" key="1">
    <citation type="journal article" date="2014" name="Int. J. Syst. Evol. Microbiol.">
        <title>Complete genome sequence of Corynebacterium casei LMG S-19264T (=DSM 44701T), isolated from a smear-ripened cheese.</title>
        <authorList>
            <consortium name="US DOE Joint Genome Institute (JGI-PGF)"/>
            <person name="Walter F."/>
            <person name="Albersmeier A."/>
            <person name="Kalinowski J."/>
            <person name="Ruckert C."/>
        </authorList>
    </citation>
    <scope>NUCLEOTIDE SEQUENCE</scope>
    <source>
        <strain evidence="8">CGMCC 1.12181</strain>
    </source>
</reference>
<dbReference type="InterPro" id="IPR000682">
    <property type="entry name" value="PCMT"/>
</dbReference>
<dbReference type="FunFam" id="3.40.50.150:FF:000010">
    <property type="entry name" value="Protein-L-isoaspartate O-methyltransferase"/>
    <property type="match status" value="1"/>
</dbReference>
<dbReference type="PANTHER" id="PTHR11579:SF0">
    <property type="entry name" value="PROTEIN-L-ISOASPARTATE(D-ASPARTATE) O-METHYLTRANSFERASE"/>
    <property type="match status" value="1"/>
</dbReference>
<dbReference type="RefSeq" id="WP_188365799.1">
    <property type="nucleotide sequence ID" value="NZ_BMEO01000011.1"/>
</dbReference>